<feature type="transmembrane region" description="Helical" evidence="4">
    <location>
        <begin position="157"/>
        <end position="179"/>
    </location>
</feature>
<feature type="transmembrane region" description="Helical" evidence="4">
    <location>
        <begin position="132"/>
        <end position="151"/>
    </location>
</feature>
<feature type="transmembrane region" description="Helical" evidence="4">
    <location>
        <begin position="75"/>
        <end position="92"/>
    </location>
</feature>
<reference evidence="7" key="1">
    <citation type="submission" date="2018-03" db="EMBL/GenBank/DDBJ databases">
        <authorList>
            <person name="Blom J."/>
        </authorList>
    </citation>
    <scope>NUCLEOTIDE SEQUENCE [LARGE SCALE GENOMIC DNA]</scope>
    <source>
        <strain evidence="7">KPC-SM-21</strain>
    </source>
</reference>
<feature type="transmembrane region" description="Helical" evidence="4">
    <location>
        <begin position="98"/>
        <end position="120"/>
    </location>
</feature>
<dbReference type="PANTHER" id="PTHR42910:SF1">
    <property type="entry name" value="MAJOR FACILITATOR SUPERFAMILY (MFS) PROFILE DOMAIN-CONTAINING PROTEIN"/>
    <property type="match status" value="1"/>
</dbReference>
<accession>A0A2U3MVR3</accession>
<evidence type="ECO:0000256" key="1">
    <source>
        <dbReference type="ARBA" id="ARBA00022692"/>
    </source>
</evidence>
<name>A0A2U3MVR3_9GAMM</name>
<dbReference type="FunCoup" id="A0A2U3MVR3">
    <property type="interactions" value="66"/>
</dbReference>
<dbReference type="Pfam" id="PF07690">
    <property type="entry name" value="MFS_1"/>
    <property type="match status" value="1"/>
</dbReference>
<feature type="transmembrane region" description="Helical" evidence="4">
    <location>
        <begin position="45"/>
        <end position="63"/>
    </location>
</feature>
<evidence type="ECO:0000313" key="7">
    <source>
        <dbReference type="Proteomes" id="UP000245974"/>
    </source>
</evidence>
<evidence type="ECO:0000259" key="5">
    <source>
        <dbReference type="PROSITE" id="PS50850"/>
    </source>
</evidence>
<keyword evidence="7" id="KW-1185">Reference proteome</keyword>
<evidence type="ECO:0000256" key="4">
    <source>
        <dbReference type="SAM" id="Phobius"/>
    </source>
</evidence>
<keyword evidence="1 4" id="KW-0812">Transmembrane</keyword>
<dbReference type="InterPro" id="IPR011701">
    <property type="entry name" value="MFS"/>
</dbReference>
<feature type="transmembrane region" description="Helical" evidence="4">
    <location>
        <begin position="336"/>
        <end position="356"/>
    </location>
</feature>
<dbReference type="AlphaFoldDB" id="A0A2U3MVR3"/>
<feature type="transmembrane region" description="Helical" evidence="4">
    <location>
        <begin position="5"/>
        <end position="25"/>
    </location>
</feature>
<dbReference type="Proteomes" id="UP000245974">
    <property type="component" value="Unassembled WGS sequence"/>
</dbReference>
<feature type="domain" description="Major facilitator superfamily (MFS) profile" evidence="5">
    <location>
        <begin position="1"/>
        <end position="391"/>
    </location>
</feature>
<evidence type="ECO:0000256" key="2">
    <source>
        <dbReference type="ARBA" id="ARBA00022989"/>
    </source>
</evidence>
<dbReference type="PANTHER" id="PTHR42910">
    <property type="entry name" value="TRANSPORTER SCO4007-RELATED"/>
    <property type="match status" value="1"/>
</dbReference>
<dbReference type="EMBL" id="OOGT01000019">
    <property type="protein sequence ID" value="SPL69512.1"/>
    <property type="molecule type" value="Genomic_DNA"/>
</dbReference>
<organism evidence="6 7">
    <name type="scientific">Acinetobacter stercoris</name>
    <dbReference type="NCBI Taxonomy" id="2126983"/>
    <lineage>
        <taxon>Bacteria</taxon>
        <taxon>Pseudomonadati</taxon>
        <taxon>Pseudomonadota</taxon>
        <taxon>Gammaproteobacteria</taxon>
        <taxon>Moraxellales</taxon>
        <taxon>Moraxellaceae</taxon>
        <taxon>Acinetobacter</taxon>
    </lineage>
</organism>
<dbReference type="InterPro" id="IPR036259">
    <property type="entry name" value="MFS_trans_sf"/>
</dbReference>
<dbReference type="RefSeq" id="WP_121973036.1">
    <property type="nucleotide sequence ID" value="NZ_OOGT01000019.1"/>
</dbReference>
<evidence type="ECO:0000313" key="6">
    <source>
        <dbReference type="EMBL" id="SPL69512.1"/>
    </source>
</evidence>
<feature type="transmembrane region" description="Helical" evidence="4">
    <location>
        <begin position="275"/>
        <end position="292"/>
    </location>
</feature>
<dbReference type="InParanoid" id="A0A2U3MVR3"/>
<proteinExistence type="predicted"/>
<protein>
    <submittedName>
        <fullName evidence="6">Inner membrane transport protein YnfM</fullName>
    </submittedName>
</protein>
<feature type="transmembrane region" description="Helical" evidence="4">
    <location>
        <begin position="298"/>
        <end position="315"/>
    </location>
</feature>
<sequence>MKSSVYTPTIILMAVSIGICAGGNYFSQPLIHSMSLDLKQSETNIALVPTLAQAAYACGLLFLMPLGDIVEKRRLLFIMMLLAASGLLISGFSSNLYILLFGTVITGLFSSSAQLMIPLAASLAPINSSGRIVGFLISGLMLGILLARSLAGLLSSLFSWHIIYIICGVILLITTFILYRNLGRFPPEKNDRYLHTMQTLWQIFLTSKRLRIRAYIGGLTFAGISIMFTTMSLLLAPEPYHFSDFTIGLFGLVGIIGAVLANFSGKFIDQGYTHHISILCGLGLILSWFLFAFTTYHFIFYIIATVTIYSSLSAIHVTNQSIVYKLSNQAKSRFNAIYMTGYFLGASLGTTTGIYAWRHFGWLGACCLGMFYAICCLILCIYDAKQNPDIIKSIRHD</sequence>
<dbReference type="OrthoDB" id="9815356at2"/>
<keyword evidence="3 4" id="KW-0472">Membrane</keyword>
<dbReference type="CDD" id="cd17324">
    <property type="entry name" value="MFS_NepI_like"/>
    <property type="match status" value="1"/>
</dbReference>
<gene>
    <name evidence="6" type="primary">ynfM_2</name>
    <name evidence="6" type="ORF">KPC_0690</name>
</gene>
<dbReference type="Gene3D" id="1.20.1250.20">
    <property type="entry name" value="MFS general substrate transporter like domains"/>
    <property type="match status" value="1"/>
</dbReference>
<dbReference type="PROSITE" id="PS50850">
    <property type="entry name" value="MFS"/>
    <property type="match status" value="1"/>
</dbReference>
<dbReference type="GO" id="GO:0022857">
    <property type="term" value="F:transmembrane transporter activity"/>
    <property type="evidence" value="ECO:0007669"/>
    <property type="project" value="InterPro"/>
</dbReference>
<keyword evidence="2 4" id="KW-1133">Transmembrane helix</keyword>
<feature type="transmembrane region" description="Helical" evidence="4">
    <location>
        <begin position="362"/>
        <end position="382"/>
    </location>
</feature>
<evidence type="ECO:0000256" key="3">
    <source>
        <dbReference type="ARBA" id="ARBA00023136"/>
    </source>
</evidence>
<dbReference type="InterPro" id="IPR020846">
    <property type="entry name" value="MFS_dom"/>
</dbReference>
<feature type="transmembrane region" description="Helical" evidence="4">
    <location>
        <begin position="214"/>
        <end position="236"/>
    </location>
</feature>
<feature type="transmembrane region" description="Helical" evidence="4">
    <location>
        <begin position="242"/>
        <end position="263"/>
    </location>
</feature>
<dbReference type="SUPFAM" id="SSF103473">
    <property type="entry name" value="MFS general substrate transporter"/>
    <property type="match status" value="1"/>
</dbReference>